<feature type="transmembrane region" description="Helical" evidence="12">
    <location>
        <begin position="594"/>
        <end position="611"/>
    </location>
</feature>
<dbReference type="PANTHER" id="PTHR12250:SF0">
    <property type="entry name" value="GPI ETHANOLAMINE PHOSPHATE TRANSFERASE 1"/>
    <property type="match status" value="1"/>
</dbReference>
<dbReference type="Pfam" id="PF01663">
    <property type="entry name" value="Phosphodiest"/>
    <property type="match status" value="1"/>
</dbReference>
<gene>
    <name evidence="16" type="primary">LOC6897088</name>
</gene>
<dbReference type="InterPro" id="IPR002591">
    <property type="entry name" value="Phosphodiest/P_Trfase"/>
</dbReference>
<feature type="transmembrane region" description="Helical" evidence="12">
    <location>
        <begin position="801"/>
        <end position="822"/>
    </location>
</feature>
<dbReference type="GO" id="GO:0051377">
    <property type="term" value="F:mannose-ethanolamine phosphotransferase activity"/>
    <property type="evidence" value="ECO:0007669"/>
    <property type="project" value="UniProtKB-UniRule"/>
</dbReference>
<evidence type="ECO:0000256" key="7">
    <source>
        <dbReference type="ARBA" id="ARBA00022692"/>
    </source>
</evidence>
<dbReference type="Gene3D" id="3.40.720.10">
    <property type="entry name" value="Alkaline Phosphatase, subunit A"/>
    <property type="match status" value="1"/>
</dbReference>
<dbReference type="InterPro" id="IPR007070">
    <property type="entry name" value="GPI_EtnP_transferase_1"/>
</dbReference>
<dbReference type="GO" id="GO:0006506">
    <property type="term" value="P:GPI anchor biosynthetic process"/>
    <property type="evidence" value="ECO:0007669"/>
    <property type="project" value="UniProtKB-UniPathway"/>
</dbReference>
<dbReference type="PANTHER" id="PTHR12250">
    <property type="entry name" value="PHOSPHATIDYLINOSITOL GLYCAN, CLASS N"/>
    <property type="match status" value="1"/>
</dbReference>
<evidence type="ECO:0000256" key="8">
    <source>
        <dbReference type="ARBA" id="ARBA00022824"/>
    </source>
</evidence>
<keyword evidence="5 12" id="KW-0337">GPI-anchor biosynthesis</keyword>
<comment type="similarity">
    <text evidence="3 12">Belongs to the PIGG/PIGN/PIGO family. PIGN subfamily.</text>
</comment>
<keyword evidence="9 12" id="KW-1133">Transmembrane helix</keyword>
<dbReference type="FunCoup" id="A0A6I8V2K6">
    <property type="interactions" value="93"/>
</dbReference>
<evidence type="ECO:0000313" key="16">
    <source>
        <dbReference type="RefSeq" id="XP_002137272.2"/>
    </source>
</evidence>
<feature type="transmembrane region" description="Helical" evidence="12">
    <location>
        <begin position="490"/>
        <end position="507"/>
    </location>
</feature>
<keyword evidence="8 12" id="KW-0256">Endoplasmic reticulum</keyword>
<feature type="transmembrane region" description="Helical" evidence="12">
    <location>
        <begin position="834"/>
        <end position="855"/>
    </location>
</feature>
<evidence type="ECO:0000256" key="9">
    <source>
        <dbReference type="ARBA" id="ARBA00022989"/>
    </source>
</evidence>
<evidence type="ECO:0000256" key="10">
    <source>
        <dbReference type="ARBA" id="ARBA00023136"/>
    </source>
</evidence>
<proteinExistence type="inferred from homology"/>
<dbReference type="RefSeq" id="XP_002137272.2">
    <property type="nucleotide sequence ID" value="XM_002137236.3"/>
</dbReference>
<keyword evidence="7 12" id="KW-0812">Transmembrane</keyword>
<dbReference type="Proteomes" id="UP000001819">
    <property type="component" value="Chromosome 2"/>
</dbReference>
<evidence type="ECO:0000259" key="14">
    <source>
        <dbReference type="Pfam" id="PF04987"/>
    </source>
</evidence>
<keyword evidence="15" id="KW-1185">Reference proteome</keyword>
<dbReference type="PROSITE" id="PS51257">
    <property type="entry name" value="PROKAR_LIPOPROTEIN"/>
    <property type="match status" value="1"/>
</dbReference>
<organism evidence="15 16">
    <name type="scientific">Drosophila pseudoobscura pseudoobscura</name>
    <name type="common">Fruit fly</name>
    <dbReference type="NCBI Taxonomy" id="46245"/>
    <lineage>
        <taxon>Eukaryota</taxon>
        <taxon>Metazoa</taxon>
        <taxon>Ecdysozoa</taxon>
        <taxon>Arthropoda</taxon>
        <taxon>Hexapoda</taxon>
        <taxon>Insecta</taxon>
        <taxon>Pterygota</taxon>
        <taxon>Neoptera</taxon>
        <taxon>Endopterygota</taxon>
        <taxon>Diptera</taxon>
        <taxon>Brachycera</taxon>
        <taxon>Muscomorpha</taxon>
        <taxon>Ephydroidea</taxon>
        <taxon>Drosophilidae</taxon>
        <taxon>Drosophila</taxon>
        <taxon>Sophophora</taxon>
    </lineage>
</organism>
<dbReference type="EC" id="2.-.-.-" evidence="12"/>
<evidence type="ECO:0000256" key="6">
    <source>
        <dbReference type="ARBA" id="ARBA00022679"/>
    </source>
</evidence>
<evidence type="ECO:0000256" key="13">
    <source>
        <dbReference type="SAM" id="MobiDB-lite"/>
    </source>
</evidence>
<dbReference type="CDD" id="cd16020">
    <property type="entry name" value="GPI_EPT_1"/>
    <property type="match status" value="1"/>
</dbReference>
<evidence type="ECO:0000256" key="11">
    <source>
        <dbReference type="ARBA" id="ARBA00023180"/>
    </source>
</evidence>
<dbReference type="InParanoid" id="A0A6I8V2K6"/>
<comment type="function">
    <text evidence="12">Ethanolamine phosphate transferase involved in glycosylphosphatidylinositol-anchor biosynthesis. Transfers ethanolamine phosphate to the first alpha-1,4-linked mannose of the glycosylphosphatidylinositol precursor of GPI-anchor.</text>
</comment>
<dbReference type="InterPro" id="IPR017850">
    <property type="entry name" value="Alkaline_phosphatase_core_sf"/>
</dbReference>
<dbReference type="UniPathway" id="UPA00196"/>
<feature type="transmembrane region" description="Helical" evidence="12">
    <location>
        <begin position="617"/>
        <end position="636"/>
    </location>
</feature>
<feature type="transmembrane region" description="Helical" evidence="12">
    <location>
        <begin position="461"/>
        <end position="484"/>
    </location>
</feature>
<dbReference type="KEGG" id="dpo:6897088"/>
<feature type="transmembrane region" description="Helical" evidence="12">
    <location>
        <begin position="519"/>
        <end position="539"/>
    </location>
</feature>
<dbReference type="InterPro" id="IPR037671">
    <property type="entry name" value="PIGN_N"/>
</dbReference>
<dbReference type="Pfam" id="PF04987">
    <property type="entry name" value="PigN"/>
    <property type="match status" value="1"/>
</dbReference>
<reference evidence="15" key="1">
    <citation type="submission" date="2024-06" db="UniProtKB">
        <authorList>
            <consortium name="RefSeq"/>
        </authorList>
    </citation>
    <scope>NUCLEOTIDE SEQUENCE [LARGE SCALE GENOMIC DNA]</scope>
    <source>
        <strain evidence="15">MV2-25</strain>
    </source>
</reference>
<dbReference type="GO" id="GO:0005789">
    <property type="term" value="C:endoplasmic reticulum membrane"/>
    <property type="evidence" value="ECO:0007669"/>
    <property type="project" value="UniProtKB-SubCell"/>
</dbReference>
<dbReference type="InterPro" id="IPR017852">
    <property type="entry name" value="GPI_EtnP_transferase_1_C"/>
</dbReference>
<evidence type="ECO:0000256" key="1">
    <source>
        <dbReference type="ARBA" id="ARBA00004477"/>
    </source>
</evidence>
<evidence type="ECO:0000256" key="2">
    <source>
        <dbReference type="ARBA" id="ARBA00004687"/>
    </source>
</evidence>
<evidence type="ECO:0000256" key="12">
    <source>
        <dbReference type="RuleBase" id="RU367138"/>
    </source>
</evidence>
<evidence type="ECO:0000256" key="4">
    <source>
        <dbReference type="ARBA" id="ARBA00020831"/>
    </source>
</evidence>
<dbReference type="AlphaFoldDB" id="A0A6I8V2K6"/>
<feature type="transmembrane region" description="Helical" evidence="12">
    <location>
        <begin position="875"/>
        <end position="894"/>
    </location>
</feature>
<feature type="transmembrane region" description="Helical" evidence="12">
    <location>
        <begin position="429"/>
        <end position="449"/>
    </location>
</feature>
<keyword evidence="10 12" id="KW-0472">Membrane</keyword>
<dbReference type="SUPFAM" id="SSF53649">
    <property type="entry name" value="Alkaline phosphatase-like"/>
    <property type="match status" value="1"/>
</dbReference>
<evidence type="ECO:0000313" key="15">
    <source>
        <dbReference type="Proteomes" id="UP000001819"/>
    </source>
</evidence>
<feature type="transmembrane region" description="Helical" evidence="12">
    <location>
        <begin position="643"/>
        <end position="664"/>
    </location>
</feature>
<feature type="transmembrane region" description="Helical" evidence="12">
    <location>
        <begin position="566"/>
        <end position="582"/>
    </location>
</feature>
<protein>
    <recommendedName>
        <fullName evidence="4 12">GPI ethanolamine phosphate transferase 1</fullName>
        <ecNumber evidence="12">2.-.-.-</ecNumber>
    </recommendedName>
</protein>
<reference evidence="16" key="2">
    <citation type="submission" date="2025-08" db="UniProtKB">
        <authorList>
            <consortium name="RefSeq"/>
        </authorList>
    </citation>
    <scope>IDENTIFICATION</scope>
    <source>
        <strain evidence="16">MV-25-SWS-2005</strain>
        <tissue evidence="16">Whole body</tissue>
    </source>
</reference>
<name>A0A6I8V2K6_DROPS</name>
<comment type="pathway">
    <text evidence="2 12">Glycolipid biosynthesis; glycosylphosphatidylinositol-anchor biosynthesis.</text>
</comment>
<keyword evidence="11" id="KW-0325">Glycoprotein</keyword>
<feature type="transmembrane region" description="Helical" evidence="12">
    <location>
        <begin position="761"/>
        <end position="781"/>
    </location>
</feature>
<feature type="region of interest" description="Disordered" evidence="13">
    <location>
        <begin position="725"/>
        <end position="749"/>
    </location>
</feature>
<evidence type="ECO:0000256" key="5">
    <source>
        <dbReference type="ARBA" id="ARBA00022502"/>
    </source>
</evidence>
<sequence length="928" mass="106005">MWKLKVLVVHILLLGCMMNIYFQSTIVQNLEPQKTLPELGLKPPADRLVVFIADGLRAESFFSDNCSGVPHIRQLLEQQGVVGISSGIAPTMSRPGHIAIFSGFNEDPQAAITNFQWNLTPFDSIFNRSRLAIGWVHQTVAEYFTRFSKEPPMFETYRGADFSGRFMTDTWVYEKARDYLNNDENIRQLKNATQVVFLVYLFDLDKAGHVFTPLKPEFRKKLYATQEQIRKTYDLFESAFNDSRTAYLMTSDHGMSDTGYHGGGTDPEIEMPFFLWGAGIKRQGPPTEQNFTANDHGLQLPLHELNQIQLAPLISALIGLPPPINNRAPLPLGFLNVSEEYERQSLLLNVLQLLAQAKSVTLRFERSFFHKWLPKYEKLDTARIASLPTEIEHLIATGYVKKALELLLQMSWWARQCLDYYQDYYHTPLLVAIGASFLGWLFCLVVWLMREFSDQEPQPKMGFQTWVTALMLLLGTVLEFLLFLQRVPCLTSFYLLLPIGIWTMALAERPLHGMSIPYPLIHLAWTVIPAGLVIATSFMNRHVGLMYAGVAVAYNRHGFRRPTLKFFIWLGTVLLPSGFMIVKQNYSFELMPSEYVLGFSMCLAVILPWILGHKHQMRVWLINSFILLIGIYGIYLSENNLEVPLYLQVAFWAFLGYAFLSVPYSNADTPESRLHLISFNLIAVHALLSLSTGSLFNQMMITEFLLSHEIHSEINQTKNNAILETDEPESDSNNENASETTQKNEENPSTPLEHLKLSYHYAAFILFYFYLSFFGSGHWLFSFAFKPTTSRLLISNYSPYIMTALIILKILIPSIIVISGVYTFSAYARKKSRAVFICMFLISDVMCFYFCFYVQNQGSWHDMRRSMDHVVLTNIIVILLLGCSWLIKSFLIAIKGIAIKPPIIMQVVMEGSPVAGPTYPQFDENILN</sequence>
<comment type="subcellular location">
    <subcellularLocation>
        <location evidence="1 12">Endoplasmic reticulum membrane</location>
        <topology evidence="1 12">Multi-pass membrane protein</topology>
    </subcellularLocation>
</comment>
<keyword evidence="6 12" id="KW-0808">Transferase</keyword>
<feature type="domain" description="GPI ethanolamine phosphate transferase 1 C-terminal" evidence="14">
    <location>
        <begin position="416"/>
        <end position="859"/>
    </location>
</feature>
<evidence type="ECO:0000256" key="3">
    <source>
        <dbReference type="ARBA" id="ARBA00008400"/>
    </source>
</evidence>
<accession>A0A6I8V2K6</accession>